<feature type="region of interest" description="Disordered" evidence="1">
    <location>
        <begin position="271"/>
        <end position="343"/>
    </location>
</feature>
<name>A0A8S9WIY2_APOLU</name>
<dbReference type="OrthoDB" id="7701249at2759"/>
<organism evidence="2 3">
    <name type="scientific">Apolygus lucorum</name>
    <name type="common">Small green plant bug</name>
    <name type="synonym">Lygocoris lucorum</name>
    <dbReference type="NCBI Taxonomy" id="248454"/>
    <lineage>
        <taxon>Eukaryota</taxon>
        <taxon>Metazoa</taxon>
        <taxon>Ecdysozoa</taxon>
        <taxon>Arthropoda</taxon>
        <taxon>Hexapoda</taxon>
        <taxon>Insecta</taxon>
        <taxon>Pterygota</taxon>
        <taxon>Neoptera</taxon>
        <taxon>Paraneoptera</taxon>
        <taxon>Hemiptera</taxon>
        <taxon>Heteroptera</taxon>
        <taxon>Panheteroptera</taxon>
        <taxon>Cimicomorpha</taxon>
        <taxon>Miridae</taxon>
        <taxon>Mirini</taxon>
        <taxon>Apolygus</taxon>
    </lineage>
</organism>
<dbReference type="EMBL" id="WIXP02000017">
    <property type="protein sequence ID" value="KAF6197530.1"/>
    <property type="molecule type" value="Genomic_DNA"/>
</dbReference>
<dbReference type="Proteomes" id="UP000466442">
    <property type="component" value="Unassembled WGS sequence"/>
</dbReference>
<dbReference type="AlphaFoldDB" id="A0A8S9WIY2"/>
<dbReference type="PANTHER" id="PTHR34239:SF2">
    <property type="entry name" value="TRANSPOSABLE ELEMENT P TRANSPOSASE_THAP9 CONSERVED DOMAIN-CONTAINING PROTEIN"/>
    <property type="match status" value="1"/>
</dbReference>
<comment type="caution">
    <text evidence="2">The sequence shown here is derived from an EMBL/GenBank/DDBJ whole genome shotgun (WGS) entry which is preliminary data.</text>
</comment>
<reference evidence="2" key="1">
    <citation type="journal article" date="2021" name="Mol. Ecol. Resour.">
        <title>Apolygus lucorum genome provides insights into omnivorousness and mesophyll feeding.</title>
        <authorList>
            <person name="Liu Y."/>
            <person name="Liu H."/>
            <person name="Wang H."/>
            <person name="Huang T."/>
            <person name="Liu B."/>
            <person name="Yang B."/>
            <person name="Yin L."/>
            <person name="Li B."/>
            <person name="Zhang Y."/>
            <person name="Zhang S."/>
            <person name="Jiang F."/>
            <person name="Zhang X."/>
            <person name="Ren Y."/>
            <person name="Wang B."/>
            <person name="Wang S."/>
            <person name="Lu Y."/>
            <person name="Wu K."/>
            <person name="Fan W."/>
            <person name="Wang G."/>
        </authorList>
    </citation>
    <scope>NUCLEOTIDE SEQUENCE</scope>
    <source>
        <strain evidence="2">12Hb</strain>
    </source>
</reference>
<feature type="compositionally biased region" description="Basic and acidic residues" evidence="1">
    <location>
        <begin position="8"/>
        <end position="17"/>
    </location>
</feature>
<feature type="compositionally biased region" description="Polar residues" evidence="1">
    <location>
        <begin position="275"/>
        <end position="292"/>
    </location>
</feature>
<evidence type="ECO:0000313" key="2">
    <source>
        <dbReference type="EMBL" id="KAF6197530.1"/>
    </source>
</evidence>
<feature type="non-terminal residue" evidence="2">
    <location>
        <position position="1"/>
    </location>
</feature>
<gene>
    <name evidence="2" type="ORF">GE061_008494</name>
</gene>
<dbReference type="PANTHER" id="PTHR34239">
    <property type="entry name" value="APPLE DOMAIN-CONTAINING PROTEIN"/>
    <property type="match status" value="1"/>
</dbReference>
<protein>
    <submittedName>
        <fullName evidence="2">Uncharacterized protein</fullName>
    </submittedName>
</protein>
<feature type="region of interest" description="Disordered" evidence="1">
    <location>
        <begin position="1"/>
        <end position="59"/>
    </location>
</feature>
<sequence length="343" mass="36914">FSDDDYESDHPDDRALPIEDTGSGPPTQASSLRGGGTGNVQVPIPSSPEFAGFSPPAEGVTPAIEAENLHSDKDLAPDLLQALGENPLVSVSPAPALHSSIVNRWEHHIQHGISLESFNKLKEIYVVPSNLQLLGPPQLNPEISASIGSAQKAIDTQYVTLQRQCAIAVTALGMGLSKIIDQGTEVASALGPSYQHLCDAGRAMTALFFDINRTRRRLIQNVCSSALTTISRDVPSTHLLFGNDLGARFSAHKGMESNGKGLVAPIKETAPSRFPRSQQPQRHVSLQRKNSGNGRGRAAQRGGQFHNRPKSQPFYQQPARAHSRGRGGYRQPSRGAAQHQGRQ</sequence>
<accession>A0A8S9WIY2</accession>
<proteinExistence type="predicted"/>
<evidence type="ECO:0000313" key="3">
    <source>
        <dbReference type="Proteomes" id="UP000466442"/>
    </source>
</evidence>
<keyword evidence="3" id="KW-1185">Reference proteome</keyword>
<evidence type="ECO:0000256" key="1">
    <source>
        <dbReference type="SAM" id="MobiDB-lite"/>
    </source>
</evidence>